<keyword evidence="2" id="KW-1185">Reference proteome</keyword>
<dbReference type="RefSeq" id="YP_007004686.1">
    <property type="nucleotide sequence ID" value="NC_019504.1"/>
</dbReference>
<evidence type="ECO:0000313" key="1">
    <source>
        <dbReference type="EMBL" id="AEJ81412.1"/>
    </source>
</evidence>
<dbReference type="Proteomes" id="UP000008892">
    <property type="component" value="Segment"/>
</dbReference>
<name>G0YPY5_9CAUD</name>
<reference evidence="1 2" key="1">
    <citation type="journal article" date="2011" name="Appl. Environ. Microbiol.">
        <title>Novel Virulent and Broad-Host-Range Erwinia amylovora Bacteriophages Reveal a High Degree of Mosaicism and a Relationship to Enterobacteriaceae Phages.</title>
        <authorList>
            <person name="Born Y."/>
            <person name="Fieseler L."/>
            <person name="Marazzi J."/>
            <person name="Lurz R."/>
            <person name="Duffy B."/>
            <person name="Loessner M.J."/>
        </authorList>
    </citation>
    <scope>NUCLEOTIDE SEQUENCE [LARGE SCALE GENOMIC DNA]</scope>
</reference>
<dbReference type="EMBL" id="HQ728264">
    <property type="protein sequence ID" value="AEJ81412.1"/>
    <property type="molecule type" value="Genomic_DNA"/>
</dbReference>
<dbReference type="GeneID" id="14010467"/>
<proteinExistence type="predicted"/>
<protein>
    <submittedName>
        <fullName evidence="1">Gp36</fullName>
    </submittedName>
</protein>
<accession>G0YPY5</accession>
<sequence>MIRIAQFVGRPCTQDLMFYYGLRNHRILKLHAGVHLQLDERRIGHSDQPLS</sequence>
<evidence type="ECO:0000313" key="2">
    <source>
        <dbReference type="Proteomes" id="UP000008892"/>
    </source>
</evidence>
<organism evidence="1 2">
    <name type="scientific">Erwinia phage vB_EamM-Y2</name>
    <dbReference type="NCBI Taxonomy" id="1051676"/>
    <lineage>
        <taxon>Viruses</taxon>
        <taxon>Duplodnaviria</taxon>
        <taxon>Heunggongvirae</taxon>
        <taxon>Uroviricota</taxon>
        <taxon>Caudoviricetes</taxon>
        <taxon>Chaseviridae</taxon>
        <taxon>Cleopatravirinae</taxon>
        <taxon>Loessnervirus</taxon>
        <taxon>Loessnervirus Y2</taxon>
    </lineage>
</organism>
<dbReference type="KEGG" id="vg:14010467"/>